<evidence type="ECO:0000256" key="2">
    <source>
        <dbReference type="ARBA" id="ARBA00022692"/>
    </source>
</evidence>
<dbReference type="KEGG" id="nba:CUN60_08985"/>
<accession>A0A2I7N7J0</accession>
<name>A0A2I7N7J0_9NEIS</name>
<sequence length="238" mass="27194">MKKLFWLLFIFILVVVIATLGQLLSGNVVIYLDEYKVSFSLNLLIAGWIITLLGVVVAWKAIKSTFMLPQSIAAFFIRRRLARVDKMLTQTLADYLSGNYLKSAKIAAKLAQLNISAERQSLCLILAIDAAIRVNNLSNVNKMIDKLNESANLNINQAQKIIRAKSATLNQQYLHAITLLKEVIQFDSKNIAAYQLLLENYIYANDKENAEECLKWLKKRKIFPLYLNEFYQRFGVIN</sequence>
<evidence type="ECO:0000256" key="4">
    <source>
        <dbReference type="ARBA" id="ARBA00023136"/>
    </source>
</evidence>
<dbReference type="InterPro" id="IPR011990">
    <property type="entry name" value="TPR-like_helical_dom_sf"/>
</dbReference>
<evidence type="ECO:0000313" key="8">
    <source>
        <dbReference type="Proteomes" id="UP000236655"/>
    </source>
</evidence>
<feature type="domain" description="HemY N-terminal" evidence="6">
    <location>
        <begin position="26"/>
        <end position="131"/>
    </location>
</feature>
<evidence type="ECO:0000259" key="6">
    <source>
        <dbReference type="Pfam" id="PF07219"/>
    </source>
</evidence>
<reference evidence="8" key="1">
    <citation type="submission" date="2017-11" db="EMBL/GenBank/DDBJ databases">
        <authorList>
            <person name="Chan K.G."/>
            <person name="Lee L.S."/>
        </authorList>
    </citation>
    <scope>NUCLEOTIDE SEQUENCE [LARGE SCALE GENOMIC DNA]</scope>
    <source>
        <strain evidence="8">DSM 100970</strain>
    </source>
</reference>
<feature type="transmembrane region" description="Helical" evidence="5">
    <location>
        <begin position="37"/>
        <end position="59"/>
    </location>
</feature>
<evidence type="ECO:0000313" key="7">
    <source>
        <dbReference type="EMBL" id="AUR52424.1"/>
    </source>
</evidence>
<evidence type="ECO:0000256" key="3">
    <source>
        <dbReference type="ARBA" id="ARBA00022989"/>
    </source>
</evidence>
<dbReference type="EMBL" id="CP024847">
    <property type="protein sequence ID" value="AUR52424.1"/>
    <property type="molecule type" value="Genomic_DNA"/>
</dbReference>
<dbReference type="Gene3D" id="1.25.40.10">
    <property type="entry name" value="Tetratricopeptide repeat domain"/>
    <property type="match status" value="1"/>
</dbReference>
<dbReference type="Pfam" id="PF07219">
    <property type="entry name" value="HemY_N"/>
    <property type="match status" value="1"/>
</dbReference>
<proteinExistence type="predicted"/>
<dbReference type="GO" id="GO:0016020">
    <property type="term" value="C:membrane"/>
    <property type="evidence" value="ECO:0007669"/>
    <property type="project" value="UniProtKB-SubCell"/>
</dbReference>
<dbReference type="InterPro" id="IPR010817">
    <property type="entry name" value="HemY_N"/>
</dbReference>
<gene>
    <name evidence="7" type="ORF">CUN60_08985</name>
</gene>
<keyword evidence="2 5" id="KW-0812">Transmembrane</keyword>
<dbReference type="RefSeq" id="WP_102951717.1">
    <property type="nucleotide sequence ID" value="NZ_CP024847.1"/>
</dbReference>
<dbReference type="Proteomes" id="UP000236655">
    <property type="component" value="Chromosome"/>
</dbReference>
<evidence type="ECO:0000256" key="1">
    <source>
        <dbReference type="ARBA" id="ARBA00004370"/>
    </source>
</evidence>
<comment type="subcellular location">
    <subcellularLocation>
        <location evidence="1">Membrane</location>
    </subcellularLocation>
</comment>
<keyword evidence="4 5" id="KW-0472">Membrane</keyword>
<protein>
    <recommendedName>
        <fullName evidence="6">HemY N-terminal domain-containing protein</fullName>
    </recommendedName>
</protein>
<organism evidence="7 8">
    <name type="scientific">Aquella oligotrophica</name>
    <dbReference type="NCBI Taxonomy" id="2067065"/>
    <lineage>
        <taxon>Bacteria</taxon>
        <taxon>Pseudomonadati</taxon>
        <taxon>Pseudomonadota</taxon>
        <taxon>Betaproteobacteria</taxon>
        <taxon>Neisseriales</taxon>
        <taxon>Neisseriaceae</taxon>
        <taxon>Aquella</taxon>
    </lineage>
</organism>
<dbReference type="AlphaFoldDB" id="A0A2I7N7J0"/>
<evidence type="ECO:0000256" key="5">
    <source>
        <dbReference type="SAM" id="Phobius"/>
    </source>
</evidence>
<keyword evidence="3 5" id="KW-1133">Transmembrane helix</keyword>
<keyword evidence="8" id="KW-1185">Reference proteome</keyword>